<feature type="region of interest" description="Disordered" evidence="1">
    <location>
        <begin position="70"/>
        <end position="113"/>
    </location>
</feature>
<dbReference type="InterPro" id="IPR038573">
    <property type="entry name" value="BrnT_sf"/>
</dbReference>
<keyword evidence="3" id="KW-1185">Reference proteome</keyword>
<organism evidence="2 3">
    <name type="scientific">Aurantimonas marianensis</name>
    <dbReference type="NCBI Taxonomy" id="2920428"/>
    <lineage>
        <taxon>Bacteria</taxon>
        <taxon>Pseudomonadati</taxon>
        <taxon>Pseudomonadota</taxon>
        <taxon>Alphaproteobacteria</taxon>
        <taxon>Hyphomicrobiales</taxon>
        <taxon>Aurantimonadaceae</taxon>
        <taxon>Aurantimonas</taxon>
    </lineage>
</organism>
<feature type="compositionally biased region" description="Basic and acidic residues" evidence="1">
    <location>
        <begin position="103"/>
        <end position="113"/>
    </location>
</feature>
<name>A0A9X2KDZ9_9HYPH</name>
<dbReference type="Proteomes" id="UP001155220">
    <property type="component" value="Unassembled WGS sequence"/>
</dbReference>
<dbReference type="InterPro" id="IPR007460">
    <property type="entry name" value="BrnT_toxin"/>
</dbReference>
<dbReference type="Pfam" id="PF14384">
    <property type="entry name" value="BrnA_antitoxin"/>
    <property type="match status" value="1"/>
</dbReference>
<protein>
    <submittedName>
        <fullName evidence="2">BrnT family toxin</fullName>
    </submittedName>
</protein>
<dbReference type="InterPro" id="IPR025528">
    <property type="entry name" value="BrnA_antitoxin"/>
</dbReference>
<dbReference type="AlphaFoldDB" id="A0A9X2KDZ9"/>
<dbReference type="EMBL" id="JALHBS010000017">
    <property type="protein sequence ID" value="MCP3054114.1"/>
    <property type="molecule type" value="Genomic_DNA"/>
</dbReference>
<comment type="caution">
    <text evidence="2">The sequence shown here is derived from an EMBL/GenBank/DDBJ whole genome shotgun (WGS) entry which is preliminary data.</text>
</comment>
<sequence length="177" mass="20044">MDFEWDAAKDAINFEKHGIDFDHAIGIFEGFTLESEDDRRDYGETRFRVIGETAGTVLLVVTRCGRPDCGSYPPAKRGKMSDSDSDKPSVRRSLTDPNRPRGRFRDTPDHEIDTSDIPELDAAFWEHARIVEPRTRPTVTMRVSPEVKAYFQAQDPKGYTTRMAAILEAYVKSRSAA</sequence>
<dbReference type="RefSeq" id="WP_253962993.1">
    <property type="nucleotide sequence ID" value="NZ_JALHBS010000017.1"/>
</dbReference>
<evidence type="ECO:0000313" key="2">
    <source>
        <dbReference type="EMBL" id="MCP3054114.1"/>
    </source>
</evidence>
<accession>A0A9X2KDZ9</accession>
<gene>
    <name evidence="2" type="ORF">MJ956_02990</name>
</gene>
<reference evidence="2" key="1">
    <citation type="submission" date="2022-03" db="EMBL/GenBank/DDBJ databases">
        <title>Aurantimonas Liuensis sp. Nov., isolated from the hadal seawater of the Mariana Trench.</title>
        <authorList>
            <person name="Liu R."/>
        </authorList>
    </citation>
    <scope>NUCLEOTIDE SEQUENCE</scope>
    <source>
        <strain evidence="2">LRZ36</strain>
    </source>
</reference>
<feature type="compositionally biased region" description="Basic and acidic residues" evidence="1">
    <location>
        <begin position="79"/>
        <end position="89"/>
    </location>
</feature>
<dbReference type="Pfam" id="PF04365">
    <property type="entry name" value="BrnT_toxin"/>
    <property type="match status" value="1"/>
</dbReference>
<proteinExistence type="predicted"/>
<evidence type="ECO:0000313" key="3">
    <source>
        <dbReference type="Proteomes" id="UP001155220"/>
    </source>
</evidence>
<dbReference type="Gene3D" id="3.10.450.530">
    <property type="entry name" value="Ribonuclease toxin, BrnT, of type II toxin-antitoxin system"/>
    <property type="match status" value="1"/>
</dbReference>
<evidence type="ECO:0000256" key="1">
    <source>
        <dbReference type="SAM" id="MobiDB-lite"/>
    </source>
</evidence>